<accession>A0A7T0G4Y3</accession>
<keyword evidence="2" id="KW-0645">Protease</keyword>
<name>A0A7T0G4Y3_9BACT</name>
<proteinExistence type="predicted"/>
<keyword evidence="1" id="KW-0732">Signal</keyword>
<dbReference type="SUPFAM" id="SSF49452">
    <property type="entry name" value="Starch-binding domain-like"/>
    <property type="match status" value="1"/>
</dbReference>
<dbReference type="KEGG" id="nva:G3M78_12670"/>
<evidence type="ECO:0000313" key="3">
    <source>
        <dbReference type="Proteomes" id="UP000594464"/>
    </source>
</evidence>
<dbReference type="Proteomes" id="UP000594464">
    <property type="component" value="Chromosome"/>
</dbReference>
<feature type="signal peptide" evidence="1">
    <location>
        <begin position="1"/>
        <end position="20"/>
    </location>
</feature>
<keyword evidence="2" id="KW-0121">Carboxypeptidase</keyword>
<dbReference type="GO" id="GO:0004180">
    <property type="term" value="F:carboxypeptidase activity"/>
    <property type="evidence" value="ECO:0007669"/>
    <property type="project" value="UniProtKB-KW"/>
</dbReference>
<evidence type="ECO:0000256" key="1">
    <source>
        <dbReference type="SAM" id="SignalP"/>
    </source>
</evidence>
<reference evidence="3" key="1">
    <citation type="submission" date="2020-02" db="EMBL/GenBank/DDBJ databases">
        <title>Genomic and physiological characterization of two novel Nitrospinaceae genera.</title>
        <authorList>
            <person name="Mueller A.J."/>
            <person name="Jung M.-Y."/>
            <person name="Strachan C.R."/>
            <person name="Herbold C.W."/>
            <person name="Kirkegaard R.H."/>
            <person name="Daims H."/>
        </authorList>
    </citation>
    <scope>NUCLEOTIDE SEQUENCE [LARGE SCALE GENOMIC DNA]</scope>
</reference>
<sequence>MKIASAVALSLLLINAPAYAKKSDYQEMEVKNGGAITGSVAYKGDLPAPIMENLKKGKNSDFCAKHPDTGENAIRPRHRVTASDGKLRDAVVYIEEIEQGKAWSAEPTHFDFRDCDIFPKVSVVRKTPKGLKEGLVQIENHDENILHNPHGYSVNGANRKTLFNKPLPSKGDVADVTKSFKRMKQAKDDHFFLQCDQHNYMEADARVVWNPYFVVTGEDGSYKIDNIPAGKYKVVAWHPYAGETIQEVTVSADASAQANFELAKK</sequence>
<dbReference type="AlphaFoldDB" id="A0A7T0G4Y3"/>
<dbReference type="EMBL" id="CP048620">
    <property type="protein sequence ID" value="QPJ66855.1"/>
    <property type="molecule type" value="Genomic_DNA"/>
</dbReference>
<organism evidence="2 3">
    <name type="scientific">Candidatus Nitrohelix vancouverensis</name>
    <dbReference type="NCBI Taxonomy" id="2705534"/>
    <lineage>
        <taxon>Bacteria</taxon>
        <taxon>Pseudomonadati</taxon>
        <taxon>Nitrospinota/Tectimicrobiota group</taxon>
        <taxon>Nitrospinota</taxon>
        <taxon>Nitrospinia</taxon>
        <taxon>Nitrospinales</taxon>
        <taxon>Nitrospinaceae</taxon>
        <taxon>Candidatus Nitrohelix</taxon>
    </lineage>
</organism>
<dbReference type="GO" id="GO:0030246">
    <property type="term" value="F:carbohydrate binding"/>
    <property type="evidence" value="ECO:0007669"/>
    <property type="project" value="InterPro"/>
</dbReference>
<keyword evidence="2" id="KW-0378">Hydrolase</keyword>
<dbReference type="InterPro" id="IPR013784">
    <property type="entry name" value="Carb-bd-like_fold"/>
</dbReference>
<feature type="chain" id="PRO_5032618879" evidence="1">
    <location>
        <begin position="21"/>
        <end position="265"/>
    </location>
</feature>
<protein>
    <submittedName>
        <fullName evidence="2">Carboxypeptidase regulatory-like domain-containing protein</fullName>
    </submittedName>
</protein>
<evidence type="ECO:0000313" key="2">
    <source>
        <dbReference type="EMBL" id="QPJ66855.1"/>
    </source>
</evidence>
<gene>
    <name evidence="2" type="ORF">G3M78_12670</name>
</gene>
<dbReference type="Gene3D" id="2.60.40.1120">
    <property type="entry name" value="Carboxypeptidase-like, regulatory domain"/>
    <property type="match status" value="1"/>
</dbReference>